<feature type="compositionally biased region" description="Low complexity" evidence="9">
    <location>
        <begin position="233"/>
        <end position="244"/>
    </location>
</feature>
<evidence type="ECO:0000256" key="3">
    <source>
        <dbReference type="ARBA" id="ARBA00006332"/>
    </source>
</evidence>
<feature type="region of interest" description="Disordered" evidence="9">
    <location>
        <begin position="128"/>
        <end position="177"/>
    </location>
</feature>
<evidence type="ECO:0000256" key="6">
    <source>
        <dbReference type="ARBA" id="ARBA00022895"/>
    </source>
</evidence>
<evidence type="ECO:0000256" key="7">
    <source>
        <dbReference type="ARBA" id="ARBA00023125"/>
    </source>
</evidence>
<dbReference type="PANTHER" id="PTHR14865">
    <property type="entry name" value="CST COMPLEX SUBUNIT CTC1"/>
    <property type="match status" value="1"/>
</dbReference>
<name>K8EC04_9CHLO</name>
<keyword evidence="7" id="KW-0238">DNA-binding</keyword>
<dbReference type="GO" id="GO:0003697">
    <property type="term" value="F:single-stranded DNA binding"/>
    <property type="evidence" value="ECO:0007669"/>
    <property type="project" value="TreeGrafter"/>
</dbReference>
<evidence type="ECO:0000256" key="4">
    <source>
        <dbReference type="ARBA" id="ARBA00016175"/>
    </source>
</evidence>
<dbReference type="GO" id="GO:1990879">
    <property type="term" value="C:CST complex"/>
    <property type="evidence" value="ECO:0007669"/>
    <property type="project" value="TreeGrafter"/>
</dbReference>
<evidence type="ECO:0000256" key="5">
    <source>
        <dbReference type="ARBA" id="ARBA00022454"/>
    </source>
</evidence>
<sequence length="1460" mass="163194">MSSKILEGGILRRDLEKQQQSQNCEGKKLYYTTSLRSIFGENSGRKRDRSKHPLRGSLRFSDGKSCVCTPFCFLDERGEEIPIIFENAFEVVRAFCSKNQTQENDDGARERMGAHILENVVIRTWRMRATTPQENRSGRCNKRKQSDEHSDSISHRKNNEEKEGEKEERIGSRHHLEALSFEIVQPSSEMESDSALLESETQNISNANGGVDEDSQVILMKAEKSDDKRKEVSSSTTPSFPLLTTTQNGSVRLASMEELRANGRLDVVDDAVRVPKKASHRLSIGIVDDMESGGIDVNHACFLKMTTPIIRIPEEKPMFFALFLSAQSNSKKKQEDSKDKMYGEQWIMFQGERMMAFHPLLACTSSSQSCEDGKEERNDGCGDEKMRSLNTHSMTNLRSVNLYPDDPTRDNLRVLFATEGTSIGFNRVTRSSGRDERSVDGGSNRSNKTDTEVCLDVASVSCACESCKDGYTVHSHTGIVTSVDLEDNFAFELDNDLVVMVSQHLLSVDVVNPALLYPGLQIGARVQITHGHPIYARVCAADGDARIEDWEDEEDLLSEDKKLIAVGACARTFVKVVSLSPFLAAEEDEMLEMKHLLNVCADVKPTIRSSLNGMRALTFKKNVRVSSSRRDTLRSLCDSLGFGLAFETLNAFDALWKRLPSMKSGTSSETQVRDVLTVAREPDQMCLTYLSGIVPGTTNAKEDYEQITNAARKMPLLFAILALDEYRRHHVHSVCASTSRAFSPIHPINKLKSGSCNPVRLAYDECLFAPRKLGGFREFESHVEFPSLLDIATEAQTMLSRVTVARETLSPLIFREGAHRKMSNVGVNEGKMRDVHVVHGYDARLPRGHVLRISAARAFCIEKAKREKASLLIAHLERTRDSRFNRDRFTLNDASGSVPIEFEFEDVGLDDVAAYFGELERKIEESPTTYLVALTAWRTLCEGIERDNTGCDDDAFAHSRTRICARLNDIIFLDERIFAHSQNNICASQERCISDQNAISIKQALFWSAKTPSHYGSGALCEPTPTDIDVRGVVVVEQRVTGDAGAASATFGNHRRRKQRELQLILQDCDDERNVIKIYCRNAFAGGNSGFGFGVGATVIIKRVNRYVSPRSMKVTYRLTDRSRITVVEPWFASKHKRTMMEHHREDCSDDISWYAAVNADADVVVASPPQAVSSYASECSNALTKLPRDTRCSLRSLSWNSSANPEEEDSRSQFLFVRDDRLISIRARISGVTMLQSSLTCPSCDVTACLLSKPSSLYITTDNTDLCKATETCFKQKASPVFQLELNVTIDDGTGVADCWISNSAATGLLPEKMYRDIVTLTRKHGKVVARTSTSTADERENYGALDFGYNAIGYQGYTLSKVDARPIVEAIKYVNATPHMLFECARNYKVHSHPQYGDTFCAYDRPSIFARNVKCGGFPMRTVCAPGGRLRAVRVTIVDTKLELCERLRRFRCKEANA</sequence>
<evidence type="ECO:0000313" key="11">
    <source>
        <dbReference type="Proteomes" id="UP000198341"/>
    </source>
</evidence>
<feature type="compositionally biased region" description="Basic and acidic residues" evidence="9">
    <location>
        <begin position="144"/>
        <end position="177"/>
    </location>
</feature>
<dbReference type="InterPro" id="IPR042617">
    <property type="entry name" value="CTC1-like"/>
</dbReference>
<reference evidence="10 11" key="1">
    <citation type="submission" date="2011-10" db="EMBL/GenBank/DDBJ databases">
        <authorList>
            <person name="Genoscope - CEA"/>
        </authorList>
    </citation>
    <scope>NUCLEOTIDE SEQUENCE [LARGE SCALE GENOMIC DNA]</scope>
    <source>
        <strain evidence="10 11">RCC 1105</strain>
    </source>
</reference>
<dbReference type="GeneID" id="19016545"/>
<comment type="subcellular location">
    <subcellularLocation>
        <location evidence="2">Chromosome</location>
        <location evidence="2">Telomere</location>
    </subcellularLocation>
    <subcellularLocation>
        <location evidence="1">Nucleus</location>
    </subcellularLocation>
</comment>
<keyword evidence="5" id="KW-0158">Chromosome</keyword>
<dbReference type="GO" id="GO:0010833">
    <property type="term" value="P:telomere maintenance via telomere lengthening"/>
    <property type="evidence" value="ECO:0007669"/>
    <property type="project" value="TreeGrafter"/>
</dbReference>
<feature type="compositionally biased region" description="Basic and acidic residues" evidence="9">
    <location>
        <begin position="223"/>
        <end position="232"/>
    </location>
</feature>
<organism evidence="10 11">
    <name type="scientific">Bathycoccus prasinos</name>
    <dbReference type="NCBI Taxonomy" id="41875"/>
    <lineage>
        <taxon>Eukaryota</taxon>
        <taxon>Viridiplantae</taxon>
        <taxon>Chlorophyta</taxon>
        <taxon>Mamiellophyceae</taxon>
        <taxon>Mamiellales</taxon>
        <taxon>Bathycoccaceae</taxon>
        <taxon>Bathycoccus</taxon>
    </lineage>
</organism>
<dbReference type="RefSeq" id="XP_007513967.1">
    <property type="nucleotide sequence ID" value="XM_007513905.1"/>
</dbReference>
<dbReference type="GO" id="GO:0042162">
    <property type="term" value="F:telomeric DNA binding"/>
    <property type="evidence" value="ECO:0007669"/>
    <property type="project" value="TreeGrafter"/>
</dbReference>
<evidence type="ECO:0000256" key="9">
    <source>
        <dbReference type="SAM" id="MobiDB-lite"/>
    </source>
</evidence>
<keyword evidence="6" id="KW-0779">Telomere</keyword>
<dbReference type="PANTHER" id="PTHR14865:SF2">
    <property type="entry name" value="CST COMPLEX SUBUNIT CTC1"/>
    <property type="match status" value="1"/>
</dbReference>
<evidence type="ECO:0000256" key="2">
    <source>
        <dbReference type="ARBA" id="ARBA00004574"/>
    </source>
</evidence>
<accession>K8EC04</accession>
<dbReference type="EMBL" id="FO082276">
    <property type="protein sequence ID" value="CCO15404.1"/>
    <property type="molecule type" value="Genomic_DNA"/>
</dbReference>
<feature type="region of interest" description="Disordered" evidence="9">
    <location>
        <begin position="223"/>
        <end position="244"/>
    </location>
</feature>
<proteinExistence type="inferred from homology"/>
<feature type="region of interest" description="Disordered" evidence="9">
    <location>
        <begin position="427"/>
        <end position="447"/>
    </location>
</feature>
<keyword evidence="8" id="KW-0539">Nucleus</keyword>
<gene>
    <name evidence="10" type="ORF">Bathy03g00070</name>
</gene>
<evidence type="ECO:0000256" key="8">
    <source>
        <dbReference type="ARBA" id="ARBA00023242"/>
    </source>
</evidence>
<protein>
    <recommendedName>
        <fullName evidence="4">CST complex subunit CTC1</fullName>
    </recommendedName>
</protein>
<keyword evidence="11" id="KW-1185">Reference proteome</keyword>
<dbReference type="GO" id="GO:0045740">
    <property type="term" value="P:positive regulation of DNA replication"/>
    <property type="evidence" value="ECO:0007669"/>
    <property type="project" value="TreeGrafter"/>
</dbReference>
<dbReference type="Proteomes" id="UP000198341">
    <property type="component" value="Chromosome 3"/>
</dbReference>
<evidence type="ECO:0000313" key="10">
    <source>
        <dbReference type="EMBL" id="CCO15404.1"/>
    </source>
</evidence>
<comment type="similarity">
    <text evidence="3">Belongs to the CTC1 family.</text>
</comment>
<evidence type="ECO:0000256" key="1">
    <source>
        <dbReference type="ARBA" id="ARBA00004123"/>
    </source>
</evidence>
<dbReference type="KEGG" id="bpg:Bathy03g00070"/>